<dbReference type="AlphaFoldDB" id="A0A834PDU9"/>
<dbReference type="InterPro" id="IPR005818">
    <property type="entry name" value="Histone_H1/H5_H15"/>
</dbReference>
<evidence type="ECO:0000313" key="11">
    <source>
        <dbReference type="Proteomes" id="UP000600918"/>
    </source>
</evidence>
<dbReference type="SUPFAM" id="SSF46785">
    <property type="entry name" value="Winged helix' DNA-binding domain"/>
    <property type="match status" value="1"/>
</dbReference>
<reference evidence="10" key="1">
    <citation type="journal article" date="2020" name="G3 (Bethesda)">
        <title>High-Quality Assemblies for Three Invasive Social Wasps from the &lt;i&gt;Vespula&lt;/i&gt; Genus.</title>
        <authorList>
            <person name="Harrop T.W.R."/>
            <person name="Guhlin J."/>
            <person name="McLaughlin G.M."/>
            <person name="Permina E."/>
            <person name="Stockwell P."/>
            <person name="Gilligan J."/>
            <person name="Le Lec M.F."/>
            <person name="Gruber M.A.M."/>
            <person name="Quinn O."/>
            <person name="Lovegrove M."/>
            <person name="Duncan E.J."/>
            <person name="Remnant E.J."/>
            <person name="Van Eeckhoven J."/>
            <person name="Graham B."/>
            <person name="Knapp R.A."/>
            <person name="Langford K.W."/>
            <person name="Kronenberg Z."/>
            <person name="Press M.O."/>
            <person name="Eacker S.M."/>
            <person name="Wilson-Rankin E.E."/>
            <person name="Purcell J."/>
            <person name="Lester P.J."/>
            <person name="Dearden P.K."/>
        </authorList>
    </citation>
    <scope>NUCLEOTIDE SEQUENCE</scope>
    <source>
        <strain evidence="10">Volc-1</strain>
    </source>
</reference>
<dbReference type="Proteomes" id="UP000600918">
    <property type="component" value="Unassembled WGS sequence"/>
</dbReference>
<sequence>MAQYTTIPVQQFSCLISLTRSSLRDIIMGDSANITNGFLIENIIESTKSKLKKIAQQKEKTSRPKSTHPRTSDMVIAAIKELKDRKGSSLRAIRKYVVATYKVDDEKITPFIKKYLKNAVSNGTVVQTTGKGASGSFKLSTVKSGNTKAKAQRVIKEKKTTDKSVEKKTMAARETATSAATKKTKTSNKKTESVKKPTVRNKPKVATSEAATAVATTAPIAITKKKITKKAAKPKTLSKTETVRTAATKTKTPKPKKAKTKTVRKNSKISVNKQICL</sequence>
<evidence type="ECO:0000256" key="1">
    <source>
        <dbReference type="ARBA" id="ARBA00002809"/>
    </source>
</evidence>
<feature type="compositionally biased region" description="Low complexity" evidence="8">
    <location>
        <begin position="172"/>
        <end position="181"/>
    </location>
</feature>
<dbReference type="GO" id="GO:0031492">
    <property type="term" value="F:nucleosomal DNA binding"/>
    <property type="evidence" value="ECO:0007669"/>
    <property type="project" value="TreeGrafter"/>
</dbReference>
<keyword evidence="6 7" id="KW-0539">Nucleus</keyword>
<evidence type="ECO:0000256" key="2">
    <source>
        <dbReference type="ARBA" id="ARBA00004123"/>
    </source>
</evidence>
<dbReference type="InterPro" id="IPR036390">
    <property type="entry name" value="WH_DNA-bd_sf"/>
</dbReference>
<keyword evidence="4 7" id="KW-0158">Chromosome</keyword>
<feature type="compositionally biased region" description="Basic residues" evidence="8">
    <location>
        <begin position="251"/>
        <end position="267"/>
    </location>
</feature>
<comment type="caution">
    <text evidence="10">The sequence shown here is derived from an EMBL/GenBank/DDBJ whole genome shotgun (WGS) entry which is preliminary data.</text>
</comment>
<evidence type="ECO:0000256" key="5">
    <source>
        <dbReference type="ARBA" id="ARBA00023125"/>
    </source>
</evidence>
<feature type="compositionally biased region" description="Low complexity" evidence="8">
    <location>
        <begin position="239"/>
        <end position="250"/>
    </location>
</feature>
<evidence type="ECO:0000259" key="9">
    <source>
        <dbReference type="PROSITE" id="PS51504"/>
    </source>
</evidence>
<dbReference type="FunFam" id="1.10.10.10:FF:000140">
    <property type="entry name" value="Histone H1.0"/>
    <property type="match status" value="1"/>
</dbReference>
<feature type="region of interest" description="Disordered" evidence="8">
    <location>
        <begin position="156"/>
        <end position="205"/>
    </location>
</feature>
<feature type="compositionally biased region" description="Basic and acidic residues" evidence="8">
    <location>
        <begin position="156"/>
        <end position="171"/>
    </location>
</feature>
<protein>
    <recommendedName>
        <fullName evidence="9">H15 domain-containing protein</fullName>
    </recommendedName>
</protein>
<dbReference type="SMART" id="SM00526">
    <property type="entry name" value="H15"/>
    <property type="match status" value="1"/>
</dbReference>
<name>A0A834PDU9_VESPE</name>
<dbReference type="GO" id="GO:0030527">
    <property type="term" value="F:structural constituent of chromatin"/>
    <property type="evidence" value="ECO:0007669"/>
    <property type="project" value="InterPro"/>
</dbReference>
<keyword evidence="11" id="KW-1185">Reference proteome</keyword>
<gene>
    <name evidence="10" type="ORF">H0235_000175</name>
</gene>
<dbReference type="GO" id="GO:0006334">
    <property type="term" value="P:nucleosome assembly"/>
    <property type="evidence" value="ECO:0007669"/>
    <property type="project" value="InterPro"/>
</dbReference>
<proteinExistence type="inferred from homology"/>
<feature type="region of interest" description="Disordered" evidence="8">
    <location>
        <begin position="226"/>
        <end position="277"/>
    </location>
</feature>
<keyword evidence="5 7" id="KW-0238">DNA-binding</keyword>
<organism evidence="10 11">
    <name type="scientific">Vespula pensylvanica</name>
    <name type="common">Western yellow jacket</name>
    <name type="synonym">Wasp</name>
    <dbReference type="NCBI Taxonomy" id="30213"/>
    <lineage>
        <taxon>Eukaryota</taxon>
        <taxon>Metazoa</taxon>
        <taxon>Ecdysozoa</taxon>
        <taxon>Arthropoda</taxon>
        <taxon>Hexapoda</taxon>
        <taxon>Insecta</taxon>
        <taxon>Pterygota</taxon>
        <taxon>Neoptera</taxon>
        <taxon>Endopterygota</taxon>
        <taxon>Hymenoptera</taxon>
        <taxon>Apocrita</taxon>
        <taxon>Aculeata</taxon>
        <taxon>Vespoidea</taxon>
        <taxon>Vespidae</taxon>
        <taxon>Vespinae</taxon>
        <taxon>Vespula</taxon>
    </lineage>
</organism>
<dbReference type="InterPro" id="IPR036388">
    <property type="entry name" value="WH-like_DNA-bd_sf"/>
</dbReference>
<feature type="compositionally biased region" description="Polar residues" evidence="8">
    <location>
        <begin position="268"/>
        <end position="277"/>
    </location>
</feature>
<evidence type="ECO:0000313" key="10">
    <source>
        <dbReference type="EMBL" id="KAF7437784.1"/>
    </source>
</evidence>
<evidence type="ECO:0000256" key="7">
    <source>
        <dbReference type="RuleBase" id="RU003894"/>
    </source>
</evidence>
<dbReference type="OrthoDB" id="10070184at2759"/>
<evidence type="ECO:0000256" key="3">
    <source>
        <dbReference type="ARBA" id="ARBA00004286"/>
    </source>
</evidence>
<comment type="similarity">
    <text evidence="7">Belongs to the histone H1/H5 family.</text>
</comment>
<evidence type="ECO:0000256" key="8">
    <source>
        <dbReference type="SAM" id="MobiDB-lite"/>
    </source>
</evidence>
<feature type="domain" description="H15" evidence="9">
    <location>
        <begin position="67"/>
        <end position="141"/>
    </location>
</feature>
<dbReference type="Pfam" id="PF00538">
    <property type="entry name" value="Linker_histone"/>
    <property type="match status" value="1"/>
</dbReference>
<comment type="function">
    <text evidence="1">Histones H1 are necessary for the condensation of nucleosome chains into higher-order structures.</text>
</comment>
<dbReference type="GO" id="GO:0003690">
    <property type="term" value="F:double-stranded DNA binding"/>
    <property type="evidence" value="ECO:0007669"/>
    <property type="project" value="TreeGrafter"/>
</dbReference>
<dbReference type="GO" id="GO:0000786">
    <property type="term" value="C:nucleosome"/>
    <property type="evidence" value="ECO:0007669"/>
    <property type="project" value="InterPro"/>
</dbReference>
<dbReference type="PANTHER" id="PTHR11467:SF20">
    <property type="entry name" value="H15 DOMAIN-CONTAINING PROTEIN-RELATED"/>
    <property type="match status" value="1"/>
</dbReference>
<dbReference type="GO" id="GO:0030261">
    <property type="term" value="P:chromosome condensation"/>
    <property type="evidence" value="ECO:0007669"/>
    <property type="project" value="TreeGrafter"/>
</dbReference>
<evidence type="ECO:0000256" key="4">
    <source>
        <dbReference type="ARBA" id="ARBA00022454"/>
    </source>
</evidence>
<dbReference type="Gene3D" id="1.10.10.10">
    <property type="entry name" value="Winged helix-like DNA-binding domain superfamily/Winged helix DNA-binding domain"/>
    <property type="match status" value="1"/>
</dbReference>
<dbReference type="InterPro" id="IPR005819">
    <property type="entry name" value="H1/H5"/>
</dbReference>
<comment type="subcellular location">
    <subcellularLocation>
        <location evidence="3">Chromosome</location>
    </subcellularLocation>
    <subcellularLocation>
        <location evidence="2 7">Nucleus</location>
    </subcellularLocation>
</comment>
<dbReference type="GO" id="GO:0045910">
    <property type="term" value="P:negative regulation of DNA recombination"/>
    <property type="evidence" value="ECO:0007669"/>
    <property type="project" value="TreeGrafter"/>
</dbReference>
<dbReference type="CDD" id="cd00073">
    <property type="entry name" value="H15"/>
    <property type="match status" value="1"/>
</dbReference>
<dbReference type="PRINTS" id="PR00624">
    <property type="entry name" value="HISTONEH5"/>
</dbReference>
<dbReference type="GO" id="GO:0005634">
    <property type="term" value="C:nucleus"/>
    <property type="evidence" value="ECO:0007669"/>
    <property type="project" value="UniProtKB-SubCell"/>
</dbReference>
<dbReference type="PANTHER" id="PTHR11467">
    <property type="entry name" value="HISTONE H1"/>
    <property type="match status" value="1"/>
</dbReference>
<dbReference type="PROSITE" id="PS51504">
    <property type="entry name" value="H15"/>
    <property type="match status" value="1"/>
</dbReference>
<accession>A0A834PDU9</accession>
<evidence type="ECO:0000256" key="6">
    <source>
        <dbReference type="ARBA" id="ARBA00023242"/>
    </source>
</evidence>
<dbReference type="EMBL" id="JACSDY010000001">
    <property type="protein sequence ID" value="KAF7437784.1"/>
    <property type="molecule type" value="Genomic_DNA"/>
</dbReference>